<keyword evidence="4" id="KW-1185">Reference proteome</keyword>
<gene>
    <name evidence="3" type="ORF">GTP27_18235</name>
</gene>
<dbReference type="Pfam" id="PF07819">
    <property type="entry name" value="PGAP1"/>
    <property type="match status" value="1"/>
</dbReference>
<proteinExistence type="predicted"/>
<dbReference type="Gene3D" id="3.40.50.1820">
    <property type="entry name" value="alpha/beta hydrolase"/>
    <property type="match status" value="1"/>
</dbReference>
<protein>
    <recommendedName>
        <fullName evidence="2">GPI inositol-deacylase PGAP1-like alpha/beta domain-containing protein</fullName>
    </recommendedName>
</protein>
<dbReference type="PANTHER" id="PTHR11440">
    <property type="entry name" value="LECITHIN-CHOLESTEROL ACYLTRANSFERASE-RELATED"/>
    <property type="match status" value="1"/>
</dbReference>
<feature type="compositionally biased region" description="Basic and acidic residues" evidence="1">
    <location>
        <begin position="57"/>
        <end position="75"/>
    </location>
</feature>
<dbReference type="SUPFAM" id="SSF53474">
    <property type="entry name" value="alpha/beta-Hydrolases"/>
    <property type="match status" value="1"/>
</dbReference>
<reference evidence="3 4" key="1">
    <citation type="submission" date="2019-12" db="EMBL/GenBank/DDBJ databases">
        <title>Novel species isolated from a subtropical stream in China.</title>
        <authorList>
            <person name="Lu H."/>
        </authorList>
    </citation>
    <scope>NUCLEOTIDE SEQUENCE [LARGE SCALE GENOMIC DNA]</scope>
    <source>
        <strain evidence="3 4">CY13W</strain>
    </source>
</reference>
<evidence type="ECO:0000256" key="1">
    <source>
        <dbReference type="SAM" id="MobiDB-lite"/>
    </source>
</evidence>
<dbReference type="Proteomes" id="UP000478090">
    <property type="component" value="Unassembled WGS sequence"/>
</dbReference>
<name>A0ABW9VRW1_9BURK</name>
<evidence type="ECO:0000313" key="4">
    <source>
        <dbReference type="Proteomes" id="UP000478090"/>
    </source>
</evidence>
<evidence type="ECO:0000259" key="2">
    <source>
        <dbReference type="Pfam" id="PF07819"/>
    </source>
</evidence>
<feature type="domain" description="GPI inositol-deacylase PGAP1-like alpha/beta" evidence="2">
    <location>
        <begin position="226"/>
        <end position="261"/>
    </location>
</feature>
<dbReference type="InterPro" id="IPR029058">
    <property type="entry name" value="AB_hydrolase_fold"/>
</dbReference>
<dbReference type="InterPro" id="IPR012908">
    <property type="entry name" value="PGAP1-ab_dom-like"/>
</dbReference>
<feature type="region of interest" description="Disordered" evidence="1">
    <location>
        <begin position="57"/>
        <end position="85"/>
    </location>
</feature>
<dbReference type="EMBL" id="WWCM01000015">
    <property type="protein sequence ID" value="MYM41259.1"/>
    <property type="molecule type" value="Genomic_DNA"/>
</dbReference>
<sequence>MPPKKVIPIIFIPGIMGSNLRMTADRQALLKKKNNIAWRVDSTSENAHFMALNAADRQKQLDPDKTSVDTFDSGHSETGNPKETTFERNKAVNLSSIDMWHVSNAPLVLLLPDPPGVTPRKTHQHRALERGWGEVLYDSYGELLQLMEKQLNDAFCELNEPSIWWKKNVLDISPQSWGAAPENQLKPIRADELKSALTECWFPVHAMGYNWLQSNRASGSATANRIRALIKKYADAKFDCRKVILITHSMGGLVARAAMHSSIGKIEDLVLGAVHSVMPALGAAITYKRMRCGFEGGPANIPKRVLGYDGHEVTAVLSNSPGGLELLPTKNYGNSWLKIVFDNTTLLSLPQKNNPITEIYKIQNKWYQLFNPEWINPAKLQNSQISRTFEYIDLAEKFHKTISNYYHKNSYAIYGSDKERLTWGEVVWQFDQDVSSLNSENFAVSSDSENGKIKFEPINVLHIPKFNFHNISILSPSAHLVPPKEQGDETVPIRSANNQDKFCKAIFRQKGYEHQDSLKYQSSVSATFYSIIRIIQEMNWSKT</sequence>
<organism evidence="3 4">
    <name type="scientific">Duganella qianjiadongensis</name>
    <dbReference type="NCBI Taxonomy" id="2692176"/>
    <lineage>
        <taxon>Bacteria</taxon>
        <taxon>Pseudomonadati</taxon>
        <taxon>Pseudomonadota</taxon>
        <taxon>Betaproteobacteria</taxon>
        <taxon>Burkholderiales</taxon>
        <taxon>Oxalobacteraceae</taxon>
        <taxon>Telluria group</taxon>
        <taxon>Duganella</taxon>
    </lineage>
</organism>
<accession>A0ABW9VRW1</accession>
<evidence type="ECO:0000313" key="3">
    <source>
        <dbReference type="EMBL" id="MYM41259.1"/>
    </source>
</evidence>
<comment type="caution">
    <text evidence="3">The sequence shown here is derived from an EMBL/GenBank/DDBJ whole genome shotgun (WGS) entry which is preliminary data.</text>
</comment>